<keyword evidence="2" id="KW-1185">Reference proteome</keyword>
<protein>
    <submittedName>
        <fullName evidence="1">Uncharacterized protein</fullName>
    </submittedName>
</protein>
<sequence>MKLFIWALCITSFLQFFTARYAKDFNGASVGMFNYLNFMTWFVGFTIYGLLIWSCFLTTWWVPIAAFGVTFVVKVVFPPLPGLELVSAFLLPIAYLTSIVFLIMQI</sequence>
<gene>
    <name evidence="1" type="ORF">E5331_05365</name>
</gene>
<dbReference type="Proteomes" id="UP000306319">
    <property type="component" value="Unassembled WGS sequence"/>
</dbReference>
<organism evidence="1 2">
    <name type="scientific">Lepagella muris</name>
    <dbReference type="NCBI Taxonomy" id="3032870"/>
    <lineage>
        <taxon>Bacteria</taxon>
        <taxon>Pseudomonadati</taxon>
        <taxon>Bacteroidota</taxon>
        <taxon>Bacteroidia</taxon>
        <taxon>Bacteroidales</taxon>
        <taxon>Muribaculaceae</taxon>
        <taxon>Lepagella</taxon>
    </lineage>
</organism>
<dbReference type="EMBL" id="SRYB01000005">
    <property type="protein sequence ID" value="TGY79805.1"/>
    <property type="molecule type" value="Genomic_DNA"/>
</dbReference>
<name>A0AC61RJ58_9BACT</name>
<reference evidence="1" key="1">
    <citation type="submission" date="2019-04" db="EMBL/GenBank/DDBJ databases">
        <title>Microbes associate with the intestines of laboratory mice.</title>
        <authorList>
            <person name="Navarre W."/>
            <person name="Wong E."/>
            <person name="Huang K."/>
            <person name="Tropini C."/>
            <person name="Ng K."/>
            <person name="Yu B."/>
        </authorList>
    </citation>
    <scope>NUCLEOTIDE SEQUENCE</scope>
    <source>
        <strain evidence="1">NM04_E33</strain>
    </source>
</reference>
<evidence type="ECO:0000313" key="1">
    <source>
        <dbReference type="EMBL" id="TGY79805.1"/>
    </source>
</evidence>
<accession>A0AC61RJ58</accession>
<evidence type="ECO:0000313" key="2">
    <source>
        <dbReference type="Proteomes" id="UP000306319"/>
    </source>
</evidence>
<proteinExistence type="predicted"/>
<comment type="caution">
    <text evidence="1">The sequence shown here is derived from an EMBL/GenBank/DDBJ whole genome shotgun (WGS) entry which is preliminary data.</text>
</comment>